<keyword evidence="2" id="KW-1185">Reference proteome</keyword>
<organism evidence="1 2">
    <name type="scientific">Blattamonas nauphoetae</name>
    <dbReference type="NCBI Taxonomy" id="2049346"/>
    <lineage>
        <taxon>Eukaryota</taxon>
        <taxon>Metamonada</taxon>
        <taxon>Preaxostyla</taxon>
        <taxon>Oxymonadida</taxon>
        <taxon>Blattamonas</taxon>
    </lineage>
</organism>
<proteinExistence type="predicted"/>
<evidence type="ECO:0000313" key="2">
    <source>
        <dbReference type="Proteomes" id="UP001281761"/>
    </source>
</evidence>
<evidence type="ECO:0000313" key="1">
    <source>
        <dbReference type="EMBL" id="KAK2946694.1"/>
    </source>
</evidence>
<reference evidence="1 2" key="1">
    <citation type="journal article" date="2022" name="bioRxiv">
        <title>Genomics of Preaxostyla Flagellates Illuminates Evolutionary Transitions and the Path Towards Mitochondrial Loss.</title>
        <authorList>
            <person name="Novak L.V.F."/>
            <person name="Treitli S.C."/>
            <person name="Pyrih J."/>
            <person name="Halakuc P."/>
            <person name="Pipaliya S.V."/>
            <person name="Vacek V."/>
            <person name="Brzon O."/>
            <person name="Soukal P."/>
            <person name="Eme L."/>
            <person name="Dacks J.B."/>
            <person name="Karnkowska A."/>
            <person name="Elias M."/>
            <person name="Hampl V."/>
        </authorList>
    </citation>
    <scope>NUCLEOTIDE SEQUENCE [LARGE SCALE GENOMIC DNA]</scope>
    <source>
        <strain evidence="1">NAU3</strain>
        <tissue evidence="1">Gut</tissue>
    </source>
</reference>
<dbReference type="EMBL" id="JARBJD010000221">
    <property type="protein sequence ID" value="KAK2946694.1"/>
    <property type="molecule type" value="Genomic_DNA"/>
</dbReference>
<dbReference type="Proteomes" id="UP001281761">
    <property type="component" value="Unassembled WGS sequence"/>
</dbReference>
<name>A0ABQ9X4I5_9EUKA</name>
<sequence>MTFSDSIRRFILITTAITAVTRAHIDGAEFWSVQATSEWMDQQSHDSIQAIDQNHLRSPMIAAQGELKYNLTKKFISIFESKISMKDLLPEFLMSWKNGTKEAKKLVHQMSTEIPSSTHISEQEPSVDPVAFVNWDKEPLESMSDTLSLCRSLISMLKAGHSLDKILETKVELLLGNFWFTYSEDDADQFILGLVPSPTDESLSEFVTSIIVLLSIDHKAIVATTMDILKRLIQDCSSNIHLNLVKADLIPHLVTHLNPLSLSFTDSQEIHSNLTSIISSSIWLASQFGLNKLEIEDWNEQQTIHDTVFQQVLIPSEPYIRHLCVNFRAITDPDLSIQFMPILGLITRICPFHRPTLDFVQNLPVFMTIPNALPSIVEDISIWNFLFEYTSAQREWNEQGGNIRQTGKTVHICLKSEGFEDSIELKLTTDQNGLLGDFLEEYLIKLNNMLGMNLLDAERAEN</sequence>
<protein>
    <submittedName>
        <fullName evidence="1">Uncharacterized protein</fullName>
    </submittedName>
</protein>
<comment type="caution">
    <text evidence="1">The sequence shown here is derived from an EMBL/GenBank/DDBJ whole genome shotgun (WGS) entry which is preliminary data.</text>
</comment>
<accession>A0ABQ9X4I5</accession>
<gene>
    <name evidence="1" type="ORF">BLNAU_18366</name>
</gene>